<dbReference type="Proteomes" id="UP000215902">
    <property type="component" value="Unassembled WGS sequence"/>
</dbReference>
<feature type="region of interest" description="Disordered" evidence="8">
    <location>
        <begin position="874"/>
        <end position="928"/>
    </location>
</feature>
<feature type="compositionally biased region" description="Polar residues" evidence="8">
    <location>
        <begin position="687"/>
        <end position="696"/>
    </location>
</feature>
<feature type="domain" description="C2H2-type" evidence="9">
    <location>
        <begin position="315"/>
        <end position="343"/>
    </location>
</feature>
<evidence type="ECO:0000256" key="2">
    <source>
        <dbReference type="ARBA" id="ARBA00022723"/>
    </source>
</evidence>
<comment type="caution">
    <text evidence="10">The sequence shown here is derived from an EMBL/GenBank/DDBJ whole genome shotgun (WGS) entry which is preliminary data.</text>
</comment>
<feature type="compositionally biased region" description="Pro residues" evidence="8">
    <location>
        <begin position="515"/>
        <end position="529"/>
    </location>
</feature>
<keyword evidence="2" id="KW-0479">Metal-binding</keyword>
<feature type="domain" description="C2H2-type" evidence="9">
    <location>
        <begin position="850"/>
        <end position="872"/>
    </location>
</feature>
<feature type="region of interest" description="Disordered" evidence="8">
    <location>
        <begin position="489"/>
        <end position="711"/>
    </location>
</feature>
<dbReference type="EMBL" id="NIVC01000805">
    <property type="protein sequence ID" value="PAA76660.1"/>
    <property type="molecule type" value="Genomic_DNA"/>
</dbReference>
<dbReference type="GO" id="GO:0008270">
    <property type="term" value="F:zinc ion binding"/>
    <property type="evidence" value="ECO:0007669"/>
    <property type="project" value="UniProtKB-KW"/>
</dbReference>
<dbReference type="InterPro" id="IPR050331">
    <property type="entry name" value="Zinc_finger"/>
</dbReference>
<feature type="non-terminal residue" evidence="10">
    <location>
        <position position="1"/>
    </location>
</feature>
<feature type="compositionally biased region" description="Low complexity" evidence="8">
    <location>
        <begin position="675"/>
        <end position="686"/>
    </location>
</feature>
<evidence type="ECO:0000256" key="3">
    <source>
        <dbReference type="ARBA" id="ARBA00022737"/>
    </source>
</evidence>
<dbReference type="STRING" id="282301.A0A267FS64"/>
<accession>A0A267FS64</accession>
<feature type="compositionally biased region" description="Acidic residues" evidence="8">
    <location>
        <begin position="886"/>
        <end position="918"/>
    </location>
</feature>
<dbReference type="SUPFAM" id="SSF57667">
    <property type="entry name" value="beta-beta-alpha zinc fingers"/>
    <property type="match status" value="3"/>
</dbReference>
<feature type="compositionally biased region" description="Acidic residues" evidence="8">
    <location>
        <begin position="159"/>
        <end position="193"/>
    </location>
</feature>
<evidence type="ECO:0000256" key="1">
    <source>
        <dbReference type="ARBA" id="ARBA00004123"/>
    </source>
</evidence>
<feature type="compositionally biased region" description="Polar residues" evidence="8">
    <location>
        <begin position="554"/>
        <end position="568"/>
    </location>
</feature>
<evidence type="ECO:0000256" key="7">
    <source>
        <dbReference type="PROSITE-ProRule" id="PRU00042"/>
    </source>
</evidence>
<dbReference type="AlphaFoldDB" id="A0A267FS64"/>
<feature type="region of interest" description="Disordered" evidence="8">
    <location>
        <begin position="738"/>
        <end position="786"/>
    </location>
</feature>
<organism evidence="10 11">
    <name type="scientific">Macrostomum lignano</name>
    <dbReference type="NCBI Taxonomy" id="282301"/>
    <lineage>
        <taxon>Eukaryota</taxon>
        <taxon>Metazoa</taxon>
        <taxon>Spiralia</taxon>
        <taxon>Lophotrochozoa</taxon>
        <taxon>Platyhelminthes</taxon>
        <taxon>Rhabditophora</taxon>
        <taxon>Macrostomorpha</taxon>
        <taxon>Macrostomida</taxon>
        <taxon>Macrostomidae</taxon>
        <taxon>Macrostomum</taxon>
    </lineage>
</organism>
<proteinExistence type="predicted"/>
<feature type="compositionally biased region" description="Polar residues" evidence="8">
    <location>
        <begin position="362"/>
        <end position="373"/>
    </location>
</feature>
<dbReference type="FunFam" id="3.30.160.60:FF:000112">
    <property type="entry name" value="Mds1 and evi1 complex locus protein"/>
    <property type="match status" value="1"/>
</dbReference>
<evidence type="ECO:0000313" key="11">
    <source>
        <dbReference type="Proteomes" id="UP000215902"/>
    </source>
</evidence>
<keyword evidence="3" id="KW-0677">Repeat</keyword>
<dbReference type="PANTHER" id="PTHR16515">
    <property type="entry name" value="PR DOMAIN ZINC FINGER PROTEIN"/>
    <property type="match status" value="1"/>
</dbReference>
<feature type="domain" description="C2H2-type" evidence="9">
    <location>
        <begin position="821"/>
        <end position="849"/>
    </location>
</feature>
<feature type="domain" description="C2H2-type" evidence="9">
    <location>
        <begin position="258"/>
        <end position="285"/>
    </location>
</feature>
<reference evidence="10 11" key="1">
    <citation type="submission" date="2017-06" db="EMBL/GenBank/DDBJ databases">
        <title>A platform for efficient transgenesis in Macrostomum lignano, a flatworm model organism for stem cell research.</title>
        <authorList>
            <person name="Berezikov E."/>
        </authorList>
    </citation>
    <scope>NUCLEOTIDE SEQUENCE [LARGE SCALE GENOMIC DNA]</scope>
    <source>
        <strain evidence="10">DV1</strain>
        <tissue evidence="10">Whole organism</tissue>
    </source>
</reference>
<feature type="compositionally biased region" description="Low complexity" evidence="8">
    <location>
        <begin position="489"/>
        <end position="514"/>
    </location>
</feature>
<dbReference type="FunFam" id="3.30.160.60:FF:000690">
    <property type="entry name" value="Zinc finger protein 354C"/>
    <property type="match status" value="1"/>
</dbReference>
<feature type="domain" description="C2H2-type" evidence="9">
    <location>
        <begin position="286"/>
        <end position="313"/>
    </location>
</feature>
<dbReference type="Pfam" id="PF00096">
    <property type="entry name" value="zf-C2H2"/>
    <property type="match status" value="6"/>
</dbReference>
<dbReference type="InterPro" id="IPR036236">
    <property type="entry name" value="Znf_C2H2_sf"/>
</dbReference>
<evidence type="ECO:0000256" key="8">
    <source>
        <dbReference type="SAM" id="MobiDB-lite"/>
    </source>
</evidence>
<dbReference type="OrthoDB" id="10004641at2759"/>
<feature type="compositionally biased region" description="Acidic residues" evidence="8">
    <location>
        <begin position="620"/>
        <end position="632"/>
    </location>
</feature>
<keyword evidence="6" id="KW-0539">Nucleus</keyword>
<feature type="region of interest" description="Disordered" evidence="8">
    <location>
        <begin position="120"/>
        <end position="193"/>
    </location>
</feature>
<evidence type="ECO:0000313" key="10">
    <source>
        <dbReference type="EMBL" id="PAA76660.1"/>
    </source>
</evidence>
<dbReference type="PROSITE" id="PS00028">
    <property type="entry name" value="ZINC_FINGER_C2H2_1"/>
    <property type="match status" value="5"/>
</dbReference>
<keyword evidence="11" id="KW-1185">Reference proteome</keyword>
<keyword evidence="4 7" id="KW-0863">Zinc-finger</keyword>
<feature type="domain" description="C2H2-type" evidence="9">
    <location>
        <begin position="793"/>
        <end position="820"/>
    </location>
</feature>
<name>A0A267FS64_9PLAT</name>
<feature type="compositionally biased region" description="Pro residues" evidence="8">
    <location>
        <begin position="393"/>
        <end position="422"/>
    </location>
</feature>
<dbReference type="Gene3D" id="3.30.160.60">
    <property type="entry name" value="Classic Zinc Finger"/>
    <property type="match status" value="6"/>
</dbReference>
<sequence>PASLQQMLAGLHHAAAAAAAAASAATKAGGSGGAVGGNLAGGAGIEGVGNNFTCTECGNQFKTISSLRRHETSVCRNPNADIAEKRKTLMRCNSESVAKALMQQQQQQQVPAASHRVPLLNSTSGMANDSVEESSGSTPADQEQQQQQQLRQQAQPDPSGEELADFPEADLDAEPEEVGPDGEEFEGPEDDEEDDLLIGCRLNYCSDELLGDPDLDQDVNESHQHMLESAGFHPAGGLVGSGVGSGGGSVGRSESRPHACPICDKGFGTSSGLKQHMHIHGTHKPFQCDVCKKSYTQFSNLCRHKRMQPSCRQKVSCPGCDQLFSTAHSLDKHRRTCHSSGGSGGGASNERRSEHRRPSPSKAASGQQHANGNRQHHHHPLHQMHRSANSALLPPPPLTNPMLHPPGPPPSMLPPPPPPPFFPGSHHRPMLPEWPTELPLHQRPPWPMPFPPPPPSLSNSQHHHRSGGPAGLPEFYRDLQRKFLQSIAAAAAAGGSPHQQQELQQRQRPFQLPKLTPPPPPPLPPPPPSSHSSTTPEVRQQLSRELPEEHQHSSMEQSMSPAAQSTSALVDEPSDLVVGEEAFKSPTENGDDVTEDRKRVDGLPLDLSVPKRIERQQVIDDVDNDDYDEENQLELRGSEVASAKDEPKEMEARSDGELDQQPTVQRHKRKRQLKSASPTTRTAASAKQTKLSPTPQSSNSSNSSSGGCSGAADSSILALPKVMDPAAFWSLVNRRFIEPSDGGKSEPSPQRNPPPSQLLHPQHPQPHHQHQRHHSDGGGANGVLGGQLRRGRHTCEFCGKSFPRAANLSRHIRTHTGEQPYQCPICDRAFSISSNMQRHLKNIHQKKRPFECATCSRRFGQRANLERHLRNHERFGNVIPESEDPRTDEDEDEDFYDAEEEDVDEEMLAEDEDEEDEPLIAPQAELVS</sequence>
<dbReference type="Pfam" id="PF13912">
    <property type="entry name" value="zf-C2H2_6"/>
    <property type="match status" value="1"/>
</dbReference>
<feature type="region of interest" description="Disordered" evidence="8">
    <location>
        <begin position="330"/>
        <end position="477"/>
    </location>
</feature>
<dbReference type="GO" id="GO:0010468">
    <property type="term" value="P:regulation of gene expression"/>
    <property type="evidence" value="ECO:0007669"/>
    <property type="project" value="TreeGrafter"/>
</dbReference>
<feature type="compositionally biased region" description="Basic and acidic residues" evidence="8">
    <location>
        <begin position="609"/>
        <end position="618"/>
    </location>
</feature>
<dbReference type="FunFam" id="3.30.160.60:FF:000110">
    <property type="entry name" value="Zinc finger protein-like"/>
    <property type="match status" value="1"/>
</dbReference>
<dbReference type="PROSITE" id="PS50157">
    <property type="entry name" value="ZINC_FINGER_C2H2_2"/>
    <property type="match status" value="7"/>
</dbReference>
<comment type="subcellular location">
    <subcellularLocation>
        <location evidence="1">Nucleus</location>
    </subcellularLocation>
</comment>
<dbReference type="PANTHER" id="PTHR16515:SF49">
    <property type="entry name" value="GASTRULA ZINC FINGER PROTEIN XLCGF49.1-LIKE-RELATED"/>
    <property type="match status" value="1"/>
</dbReference>
<dbReference type="SMART" id="SM00355">
    <property type="entry name" value="ZnF_C2H2"/>
    <property type="match status" value="7"/>
</dbReference>
<feature type="domain" description="C2H2-type" evidence="9">
    <location>
        <begin position="52"/>
        <end position="71"/>
    </location>
</feature>
<keyword evidence="5" id="KW-0862">Zinc</keyword>
<feature type="compositionally biased region" description="Low complexity" evidence="8">
    <location>
        <begin position="142"/>
        <end position="155"/>
    </location>
</feature>
<dbReference type="FunFam" id="3.30.160.60:FF:000446">
    <property type="entry name" value="Zinc finger protein"/>
    <property type="match status" value="1"/>
</dbReference>
<feature type="compositionally biased region" description="Low complexity" evidence="8">
    <location>
        <begin position="697"/>
        <end position="711"/>
    </location>
</feature>
<gene>
    <name evidence="10" type="ORF">BOX15_Mlig026148g3</name>
</gene>
<evidence type="ECO:0000256" key="5">
    <source>
        <dbReference type="ARBA" id="ARBA00022833"/>
    </source>
</evidence>
<protein>
    <recommendedName>
        <fullName evidence="9">C2H2-type domain-containing protein</fullName>
    </recommendedName>
</protein>
<feature type="compositionally biased region" description="Basic and acidic residues" evidence="8">
    <location>
        <begin position="642"/>
        <end position="656"/>
    </location>
</feature>
<feature type="compositionally biased region" description="Basic residues" evidence="8">
    <location>
        <begin position="374"/>
        <end position="385"/>
    </location>
</feature>
<feature type="compositionally biased region" description="Pro residues" evidence="8">
    <location>
        <begin position="442"/>
        <end position="456"/>
    </location>
</feature>
<evidence type="ECO:0000259" key="9">
    <source>
        <dbReference type="PROSITE" id="PS50157"/>
    </source>
</evidence>
<evidence type="ECO:0000256" key="4">
    <source>
        <dbReference type="ARBA" id="ARBA00022771"/>
    </source>
</evidence>
<dbReference type="GO" id="GO:0005634">
    <property type="term" value="C:nucleus"/>
    <property type="evidence" value="ECO:0007669"/>
    <property type="project" value="UniProtKB-SubCell"/>
</dbReference>
<feature type="compositionally biased region" description="Polar residues" evidence="8">
    <location>
        <begin position="120"/>
        <end position="141"/>
    </location>
</feature>
<evidence type="ECO:0000256" key="6">
    <source>
        <dbReference type="ARBA" id="ARBA00023242"/>
    </source>
</evidence>
<dbReference type="InterPro" id="IPR013087">
    <property type="entry name" value="Znf_C2H2_type"/>
</dbReference>